<dbReference type="Proteomes" id="UP001163603">
    <property type="component" value="Chromosome 6"/>
</dbReference>
<dbReference type="EMBL" id="CM047741">
    <property type="protein sequence ID" value="KAJ0038649.1"/>
    <property type="molecule type" value="Genomic_DNA"/>
</dbReference>
<gene>
    <name evidence="1" type="ORF">Pint_23623</name>
</gene>
<organism evidence="1 2">
    <name type="scientific">Pistacia integerrima</name>
    <dbReference type="NCBI Taxonomy" id="434235"/>
    <lineage>
        <taxon>Eukaryota</taxon>
        <taxon>Viridiplantae</taxon>
        <taxon>Streptophyta</taxon>
        <taxon>Embryophyta</taxon>
        <taxon>Tracheophyta</taxon>
        <taxon>Spermatophyta</taxon>
        <taxon>Magnoliopsida</taxon>
        <taxon>eudicotyledons</taxon>
        <taxon>Gunneridae</taxon>
        <taxon>Pentapetalae</taxon>
        <taxon>rosids</taxon>
        <taxon>malvids</taxon>
        <taxon>Sapindales</taxon>
        <taxon>Anacardiaceae</taxon>
        <taxon>Pistacia</taxon>
    </lineage>
</organism>
<sequence>MLYIGLQNFERFLVRRLGQLIIHHLHLTKNKKSLVKEDK</sequence>
<name>A0ACC0YMJ3_9ROSI</name>
<keyword evidence="2" id="KW-1185">Reference proteome</keyword>
<accession>A0ACC0YMJ3</accession>
<evidence type="ECO:0000313" key="2">
    <source>
        <dbReference type="Proteomes" id="UP001163603"/>
    </source>
</evidence>
<reference evidence="2" key="1">
    <citation type="journal article" date="2023" name="G3 (Bethesda)">
        <title>Genome assembly and association tests identify interacting loci associated with vigor, precocity, and sex in interspecific pistachio rootstocks.</title>
        <authorList>
            <person name="Palmer W."/>
            <person name="Jacygrad E."/>
            <person name="Sagayaradj S."/>
            <person name="Cavanaugh K."/>
            <person name="Han R."/>
            <person name="Bertier L."/>
            <person name="Beede B."/>
            <person name="Kafkas S."/>
            <person name="Golino D."/>
            <person name="Preece J."/>
            <person name="Michelmore R."/>
        </authorList>
    </citation>
    <scope>NUCLEOTIDE SEQUENCE [LARGE SCALE GENOMIC DNA]</scope>
</reference>
<protein>
    <submittedName>
        <fullName evidence="1">Uncharacterized protein</fullName>
    </submittedName>
</protein>
<evidence type="ECO:0000313" key="1">
    <source>
        <dbReference type="EMBL" id="KAJ0038649.1"/>
    </source>
</evidence>
<proteinExistence type="predicted"/>
<comment type="caution">
    <text evidence="1">The sequence shown here is derived from an EMBL/GenBank/DDBJ whole genome shotgun (WGS) entry which is preliminary data.</text>
</comment>